<keyword evidence="6 11" id="KW-0812">Transmembrane</keyword>
<dbReference type="EMBL" id="MJMJ01000044">
    <property type="protein sequence ID" value="OLQ86074.1"/>
    <property type="molecule type" value="Genomic_DNA"/>
</dbReference>
<accession>A0A1Q9HAC2</accession>
<dbReference type="OrthoDB" id="6624834at2"/>
<name>A0A1Q9HAC2_9VIBR</name>
<comment type="caution">
    <text evidence="12">The sequence shown here is derived from an EMBL/GenBank/DDBJ whole genome shotgun (WGS) entry which is preliminary data.</text>
</comment>
<sequence>MKNILSSLQVWWYRITPRERRLVLVGSVVLGFGVLYWGIYQPVAQRAEQAQLALNSEKQLLSWVQDKADQIIELRGSGAKAISPLPLNQAIPSSARRFNVEMVRVQPRGNEMQVWVQPLPFNQLVSWIEYMQTHHGIEVLFLDIDKSNRAGVVEVKRLQLRKG</sequence>
<dbReference type="STRING" id="1381081.BIY22_12560"/>
<dbReference type="InterPro" id="IPR007690">
    <property type="entry name" value="T2SS_GspM"/>
</dbReference>
<comment type="subcellular location">
    <subcellularLocation>
        <location evidence="1">Cell inner membrane</location>
        <topology evidence="1">Single-pass membrane protein</topology>
    </subcellularLocation>
</comment>
<evidence type="ECO:0000313" key="12">
    <source>
        <dbReference type="EMBL" id="OLQ86074.1"/>
    </source>
</evidence>
<organism evidence="12 13">
    <name type="scientific">Vibrio panuliri</name>
    <dbReference type="NCBI Taxonomy" id="1381081"/>
    <lineage>
        <taxon>Bacteria</taxon>
        <taxon>Pseudomonadati</taxon>
        <taxon>Pseudomonadota</taxon>
        <taxon>Gammaproteobacteria</taxon>
        <taxon>Vibrionales</taxon>
        <taxon>Vibrionaceae</taxon>
        <taxon>Vibrio</taxon>
    </lineage>
</organism>
<evidence type="ECO:0000313" key="13">
    <source>
        <dbReference type="Proteomes" id="UP000186313"/>
    </source>
</evidence>
<keyword evidence="7 10" id="KW-0653">Protein transport</keyword>
<keyword evidence="8 11" id="KW-1133">Transmembrane helix</keyword>
<evidence type="ECO:0000256" key="5">
    <source>
        <dbReference type="ARBA" id="ARBA00022519"/>
    </source>
</evidence>
<evidence type="ECO:0000256" key="7">
    <source>
        <dbReference type="ARBA" id="ARBA00022927"/>
    </source>
</evidence>
<keyword evidence="9 10" id="KW-0472">Membrane</keyword>
<keyword evidence="5 10" id="KW-0997">Cell inner membrane</keyword>
<evidence type="ECO:0000256" key="6">
    <source>
        <dbReference type="ARBA" id="ARBA00022692"/>
    </source>
</evidence>
<feature type="transmembrane region" description="Helical" evidence="11">
    <location>
        <begin position="21"/>
        <end position="39"/>
    </location>
</feature>
<evidence type="ECO:0000256" key="1">
    <source>
        <dbReference type="ARBA" id="ARBA00004377"/>
    </source>
</evidence>
<evidence type="ECO:0000256" key="2">
    <source>
        <dbReference type="ARBA" id="ARBA00010637"/>
    </source>
</evidence>
<evidence type="ECO:0000256" key="3">
    <source>
        <dbReference type="ARBA" id="ARBA00022448"/>
    </source>
</evidence>
<evidence type="ECO:0000256" key="4">
    <source>
        <dbReference type="ARBA" id="ARBA00022475"/>
    </source>
</evidence>
<gene>
    <name evidence="12" type="ORF">BIY22_12560</name>
</gene>
<protein>
    <recommendedName>
        <fullName evidence="10">Type II secretion system protein M</fullName>
        <shortName evidence="10">T2SS protein M</shortName>
    </recommendedName>
    <alternativeName>
        <fullName evidence="10">General secretion pathway protein M</fullName>
    </alternativeName>
</protein>
<evidence type="ECO:0000256" key="10">
    <source>
        <dbReference type="PIRNR" id="PIRNR006291"/>
    </source>
</evidence>
<dbReference type="GO" id="GO:0015628">
    <property type="term" value="P:protein secretion by the type II secretion system"/>
    <property type="evidence" value="ECO:0007669"/>
    <property type="project" value="InterPro"/>
</dbReference>
<reference evidence="12 13" key="1">
    <citation type="submission" date="2016-09" db="EMBL/GenBank/DDBJ databases">
        <title>Genomic Taxonomy of the Vibrionaceae.</title>
        <authorList>
            <person name="Gonzalez-Castillo A."/>
            <person name="Gomez-Gil B."/>
            <person name="Enciso-Ibarra K."/>
        </authorList>
    </citation>
    <scope>NUCLEOTIDE SEQUENCE [LARGE SCALE GENOMIC DNA]</scope>
    <source>
        <strain evidence="12 13">CAIM 703</strain>
    </source>
</reference>
<dbReference type="Pfam" id="PF04612">
    <property type="entry name" value="T2SSM"/>
    <property type="match status" value="1"/>
</dbReference>
<keyword evidence="4 10" id="KW-1003">Cell membrane</keyword>
<evidence type="ECO:0000256" key="8">
    <source>
        <dbReference type="ARBA" id="ARBA00022989"/>
    </source>
</evidence>
<dbReference type="Proteomes" id="UP000186313">
    <property type="component" value="Unassembled WGS sequence"/>
</dbReference>
<dbReference type="RefSeq" id="WP_075710514.1">
    <property type="nucleotide sequence ID" value="NZ_MJMJ01000044.1"/>
</dbReference>
<comment type="similarity">
    <text evidence="2 10">Belongs to the GSP M family.</text>
</comment>
<dbReference type="GO" id="GO:0015627">
    <property type="term" value="C:type II protein secretion system complex"/>
    <property type="evidence" value="ECO:0007669"/>
    <property type="project" value="InterPro"/>
</dbReference>
<evidence type="ECO:0000256" key="11">
    <source>
        <dbReference type="SAM" id="Phobius"/>
    </source>
</evidence>
<dbReference type="Gene3D" id="3.30.1360.100">
    <property type="entry name" value="General secretion pathway protein M, EpsM"/>
    <property type="match status" value="1"/>
</dbReference>
<dbReference type="InterPro" id="IPR023229">
    <property type="entry name" value="T2SS_M_periplasmic_sf"/>
</dbReference>
<dbReference type="PIRSF" id="PIRSF006291">
    <property type="entry name" value="GspM"/>
    <property type="match status" value="1"/>
</dbReference>
<dbReference type="AlphaFoldDB" id="A0A1Q9HAC2"/>
<keyword evidence="3 10" id="KW-0813">Transport</keyword>
<evidence type="ECO:0000256" key="9">
    <source>
        <dbReference type="ARBA" id="ARBA00023136"/>
    </source>
</evidence>
<comment type="function">
    <text evidence="10">Inner membrane component of the type II secretion system required for the energy-dependent secretion of extracellular factors such as proteases and toxins from the periplasm.</text>
</comment>
<dbReference type="SUPFAM" id="SSF103054">
    <property type="entry name" value="General secretion pathway protein M, EpsM"/>
    <property type="match status" value="1"/>
</dbReference>
<dbReference type="GO" id="GO:0005886">
    <property type="term" value="C:plasma membrane"/>
    <property type="evidence" value="ECO:0007669"/>
    <property type="project" value="UniProtKB-SubCell"/>
</dbReference>
<proteinExistence type="inferred from homology"/>